<protein>
    <submittedName>
        <fullName evidence="1">Uncharacterized protein</fullName>
    </submittedName>
</protein>
<gene>
    <name evidence="1" type="ORF">CAOG_010007</name>
</gene>
<dbReference type="Proteomes" id="UP000008743">
    <property type="component" value="Unassembled WGS sequence"/>
</dbReference>
<dbReference type="InParanoid" id="A0A0D2WVN5"/>
<keyword evidence="2" id="KW-1185">Reference proteome</keyword>
<evidence type="ECO:0000313" key="1">
    <source>
        <dbReference type="EMBL" id="KJE96318.1"/>
    </source>
</evidence>
<accession>A0A0D2WVN5</accession>
<name>A0A0D2WVN5_CAPO3</name>
<sequence length="593" mass="65050">MRAHRDVLIKHTMPRRSHAGCSILVDRLIQLDHGVVAVGVTLVVRDHPVANNIARVALGKSKEGKQAFVVKGCGSARQSRSGDLGHALWLGACNQIHELREVRLERRSKPSHGVRCIDNPADQPRLRGIGQLGDAAEAARSVVMDVATDKGDFVVVGSQHFEHSHGALNVVCMRRRAVPIHSEGQHGHELGKVRQWHAREHDNVIDGWYSGSSRRLLAGLGCCNGGGCILGVLLEDGLELFGSRKTALDLDLSVAERLLRLQLARAQCNKVLVREREGGVWACCNRTLHHRASTILEIDRPVHDFRAELGNVELEDGVHLLDHLRVFGNAARQLVHEHRREKFLCCRSVGAGSPCGNLLLEGVKLHRVEQIKPFWRFAKINLTVCERSCAAFAQGGRLQENVAESNVNHHQANVADTAEMPELVLRVECLVSNVAHKLVLVLVQDAPAGIVDARQVVANVARQIGLHVCKVKVVVNVVVIRQHPVRAAAKEGLRGSVRPGDSVHVSEGLDKLVMRELAFVGLLQLRPVRTHHGICIHLIAHMHGQIVVCLVCGHLLPERVVAVLKVAIARDCHNPVVCRMHIQRAEDDAVGAV</sequence>
<dbReference type="AlphaFoldDB" id="A0A0D2WVN5"/>
<organism evidence="1 2">
    <name type="scientific">Capsaspora owczarzaki (strain ATCC 30864)</name>
    <dbReference type="NCBI Taxonomy" id="595528"/>
    <lineage>
        <taxon>Eukaryota</taxon>
        <taxon>Filasterea</taxon>
        <taxon>Capsaspora</taxon>
    </lineage>
</organism>
<reference evidence="2" key="1">
    <citation type="submission" date="2011-02" db="EMBL/GenBank/DDBJ databases">
        <title>The Genome Sequence of Capsaspora owczarzaki ATCC 30864.</title>
        <authorList>
            <person name="Russ C."/>
            <person name="Cuomo C."/>
            <person name="Burger G."/>
            <person name="Gray M.W."/>
            <person name="Holland P.W.H."/>
            <person name="King N."/>
            <person name="Lang F.B.F."/>
            <person name="Roger A.J."/>
            <person name="Ruiz-Trillo I."/>
            <person name="Young S.K."/>
            <person name="Zeng Q."/>
            <person name="Gargeya S."/>
            <person name="Alvarado L."/>
            <person name="Berlin A."/>
            <person name="Chapman S.B."/>
            <person name="Chen Z."/>
            <person name="Freedman E."/>
            <person name="Gellesch M."/>
            <person name="Goldberg J."/>
            <person name="Griggs A."/>
            <person name="Gujja S."/>
            <person name="Heilman E."/>
            <person name="Heiman D."/>
            <person name="Howarth C."/>
            <person name="Mehta T."/>
            <person name="Neiman D."/>
            <person name="Pearson M."/>
            <person name="Roberts A."/>
            <person name="Saif S."/>
            <person name="Shea T."/>
            <person name="Shenoy N."/>
            <person name="Sisk P."/>
            <person name="Stolte C."/>
            <person name="Sykes S."/>
            <person name="White J."/>
            <person name="Yandava C."/>
            <person name="Haas B."/>
            <person name="Nusbaum C."/>
            <person name="Birren B."/>
        </authorList>
    </citation>
    <scope>NUCLEOTIDE SEQUENCE</scope>
    <source>
        <strain evidence="2">ATCC 30864</strain>
    </source>
</reference>
<dbReference type="EMBL" id="KE346371">
    <property type="protein sequence ID" value="KJE96318.1"/>
    <property type="molecule type" value="Genomic_DNA"/>
</dbReference>
<proteinExistence type="predicted"/>
<evidence type="ECO:0000313" key="2">
    <source>
        <dbReference type="Proteomes" id="UP000008743"/>
    </source>
</evidence>